<evidence type="ECO:0000313" key="2">
    <source>
        <dbReference type="Proteomes" id="UP000197138"/>
    </source>
</evidence>
<proteinExistence type="predicted"/>
<name>A0A218WGK8_PUNGR</name>
<reference evidence="2" key="1">
    <citation type="journal article" date="2017" name="Plant J.">
        <title>The pomegranate (Punica granatum L.) genome and the genomics of punicalagin biosynthesis.</title>
        <authorList>
            <person name="Qin G."/>
            <person name="Xu C."/>
            <person name="Ming R."/>
            <person name="Tang H."/>
            <person name="Guyot R."/>
            <person name="Kramer E.M."/>
            <person name="Hu Y."/>
            <person name="Yi X."/>
            <person name="Qi Y."/>
            <person name="Xu X."/>
            <person name="Gao Z."/>
            <person name="Pan H."/>
            <person name="Jian J."/>
            <person name="Tian Y."/>
            <person name="Yue Z."/>
            <person name="Xu Y."/>
        </authorList>
    </citation>
    <scope>NUCLEOTIDE SEQUENCE [LARGE SCALE GENOMIC DNA]</scope>
    <source>
        <strain evidence="2">cv. Dabenzi</strain>
    </source>
</reference>
<gene>
    <name evidence="1" type="ORF">CDL15_Pgr011289</name>
</gene>
<dbReference type="AlphaFoldDB" id="A0A218WGK8"/>
<protein>
    <submittedName>
        <fullName evidence="1">Uncharacterized protein</fullName>
    </submittedName>
</protein>
<accession>A0A218WGK8</accession>
<evidence type="ECO:0000313" key="1">
    <source>
        <dbReference type="EMBL" id="OWM71162.1"/>
    </source>
</evidence>
<sequence>MLRIQHGKERCARTTPSDALCCIEGRAQDRPRNVEVKWNGEDCRLSTGEIWHDSPVTWECVVAAK</sequence>
<dbReference type="Proteomes" id="UP000197138">
    <property type="component" value="Unassembled WGS sequence"/>
</dbReference>
<organism evidence="1 2">
    <name type="scientific">Punica granatum</name>
    <name type="common">Pomegranate</name>
    <dbReference type="NCBI Taxonomy" id="22663"/>
    <lineage>
        <taxon>Eukaryota</taxon>
        <taxon>Viridiplantae</taxon>
        <taxon>Streptophyta</taxon>
        <taxon>Embryophyta</taxon>
        <taxon>Tracheophyta</taxon>
        <taxon>Spermatophyta</taxon>
        <taxon>Magnoliopsida</taxon>
        <taxon>eudicotyledons</taxon>
        <taxon>Gunneridae</taxon>
        <taxon>Pentapetalae</taxon>
        <taxon>rosids</taxon>
        <taxon>malvids</taxon>
        <taxon>Myrtales</taxon>
        <taxon>Lythraceae</taxon>
        <taxon>Punica</taxon>
    </lineage>
</organism>
<dbReference type="EMBL" id="MTKT01004486">
    <property type="protein sequence ID" value="OWM71162.1"/>
    <property type="molecule type" value="Genomic_DNA"/>
</dbReference>
<comment type="caution">
    <text evidence="1">The sequence shown here is derived from an EMBL/GenBank/DDBJ whole genome shotgun (WGS) entry which is preliminary data.</text>
</comment>